<keyword evidence="7 9" id="KW-0472">Membrane</keyword>
<feature type="transmembrane region" description="Helical" evidence="9">
    <location>
        <begin position="352"/>
        <end position="370"/>
    </location>
</feature>
<evidence type="ECO:0000256" key="2">
    <source>
        <dbReference type="ARBA" id="ARBA00009731"/>
    </source>
</evidence>
<evidence type="ECO:0000313" key="11">
    <source>
        <dbReference type="Proteomes" id="UP000251960"/>
    </source>
</evidence>
<keyword evidence="6 9" id="KW-1133">Transmembrane helix</keyword>
<sequence>MEKCGKKAKNEDFLTEENDMIIEYHSGSTSKMIGSYISPGKSDKISEVVKEGDEKEGSEGDVDFNESEDDLLSSQELDVLVKDMGMDVINSQDDMLNEKVDSKVMGKIADEKNKNKGKGAELVEGTRKSTRLEANEDIKITEKAISRAAAKDAFLNKGKNKEKISLNLDEIKRMENERSISCDSNSNFEQKMGLNAVVAACYVFPVLVSVLTVRFFYVLWRSGQPESRLCATRLSCLIVLGSGGHTAEMMNIVTTLQKDRFTPRYYVAALTDNMSLQKAEVYEQSLIQSNGTKAGESAHFMQIYRSREVGQSYVTSIATTLLATLHAMWLVIRIRSQAIFCNGPGTCFPLCISAFVLKVLGLGWSSIFYIESIARVKKLSLSGLLLYKLRIADQFFVQWPQLQHEYPRACYAGRLM</sequence>
<organism evidence="10 11">
    <name type="scientific">Zea mays</name>
    <name type="common">Maize</name>
    <dbReference type="NCBI Taxonomy" id="4577"/>
    <lineage>
        <taxon>Eukaryota</taxon>
        <taxon>Viridiplantae</taxon>
        <taxon>Streptophyta</taxon>
        <taxon>Embryophyta</taxon>
        <taxon>Tracheophyta</taxon>
        <taxon>Spermatophyta</taxon>
        <taxon>Magnoliopsida</taxon>
        <taxon>Liliopsida</taxon>
        <taxon>Poales</taxon>
        <taxon>Poaceae</taxon>
        <taxon>PACMAD clade</taxon>
        <taxon>Panicoideae</taxon>
        <taxon>Andropogonodae</taxon>
        <taxon>Andropogoneae</taxon>
        <taxon>Tripsacinae</taxon>
        <taxon>Zea</taxon>
    </lineage>
</organism>
<feature type="region of interest" description="Disordered" evidence="8">
    <location>
        <begin position="32"/>
        <end position="68"/>
    </location>
</feature>
<protein>
    <recommendedName>
        <fullName evidence="3">UDP-N-acetylglucosamine transferase subunit ALG14</fullName>
    </recommendedName>
</protein>
<dbReference type="ExpressionAtlas" id="A0A3L6GB03">
    <property type="expression patterns" value="baseline and differential"/>
</dbReference>
<accession>A0A3L6GB03</accession>
<gene>
    <name evidence="10" type="primary">Alg14_1</name>
    <name evidence="10" type="ORF">Zm00014a_033994</name>
</gene>
<feature type="transmembrane region" description="Helical" evidence="9">
    <location>
        <begin position="192"/>
        <end position="219"/>
    </location>
</feature>
<dbReference type="Pfam" id="PF08660">
    <property type="entry name" value="Alg14"/>
    <property type="match status" value="1"/>
</dbReference>
<dbReference type="GO" id="GO:0005789">
    <property type="term" value="C:endoplasmic reticulum membrane"/>
    <property type="evidence" value="ECO:0007669"/>
    <property type="project" value="UniProtKB-SubCell"/>
</dbReference>
<dbReference type="EMBL" id="NCVQ01000002">
    <property type="protein sequence ID" value="PWZ45692.1"/>
    <property type="molecule type" value="Genomic_DNA"/>
</dbReference>
<dbReference type="PANTHER" id="PTHR12154:SF4">
    <property type="entry name" value="UDP-N-ACETYLGLUCOSAMINE TRANSFERASE SUBUNIT ALG14 HOMOLOG"/>
    <property type="match status" value="1"/>
</dbReference>
<evidence type="ECO:0000256" key="4">
    <source>
        <dbReference type="ARBA" id="ARBA00022692"/>
    </source>
</evidence>
<feature type="compositionally biased region" description="Basic and acidic residues" evidence="8">
    <location>
        <begin position="41"/>
        <end position="58"/>
    </location>
</feature>
<dbReference type="InterPro" id="IPR013969">
    <property type="entry name" value="Oligosacch_biosynth_Alg14"/>
</dbReference>
<evidence type="ECO:0000256" key="8">
    <source>
        <dbReference type="SAM" id="MobiDB-lite"/>
    </source>
</evidence>
<keyword evidence="5" id="KW-0256">Endoplasmic reticulum</keyword>
<keyword evidence="10" id="KW-0808">Transferase</keyword>
<dbReference type="GO" id="GO:0006488">
    <property type="term" value="P:dolichol-linked oligosaccharide biosynthetic process"/>
    <property type="evidence" value="ECO:0007669"/>
    <property type="project" value="InterPro"/>
</dbReference>
<evidence type="ECO:0000256" key="6">
    <source>
        <dbReference type="ARBA" id="ARBA00022989"/>
    </source>
</evidence>
<dbReference type="Proteomes" id="UP000251960">
    <property type="component" value="Chromosome 10"/>
</dbReference>
<dbReference type="GO" id="GO:0016740">
    <property type="term" value="F:transferase activity"/>
    <property type="evidence" value="ECO:0007669"/>
    <property type="project" value="UniProtKB-KW"/>
</dbReference>
<dbReference type="AlphaFoldDB" id="A0A3L6GB03"/>
<reference evidence="10 11" key="1">
    <citation type="journal article" date="2018" name="Nat. Genet.">
        <title>Extensive intraspecific gene order and gene structural variations between Mo17 and other maize genomes.</title>
        <authorList>
            <person name="Sun S."/>
            <person name="Zhou Y."/>
            <person name="Chen J."/>
            <person name="Shi J."/>
            <person name="Zhao H."/>
            <person name="Zhao H."/>
            <person name="Song W."/>
            <person name="Zhang M."/>
            <person name="Cui Y."/>
            <person name="Dong X."/>
            <person name="Liu H."/>
            <person name="Ma X."/>
            <person name="Jiao Y."/>
            <person name="Wang B."/>
            <person name="Wei X."/>
            <person name="Stein J.C."/>
            <person name="Glaubitz J.C."/>
            <person name="Lu F."/>
            <person name="Yu G."/>
            <person name="Liang C."/>
            <person name="Fengler K."/>
            <person name="Li B."/>
            <person name="Rafalski A."/>
            <person name="Schnable P.S."/>
            <person name="Ware D.H."/>
            <person name="Buckler E.S."/>
            <person name="Lai J."/>
        </authorList>
    </citation>
    <scope>NUCLEOTIDE SEQUENCE [LARGE SCALE GENOMIC DNA]</scope>
    <source>
        <strain evidence="11">cv. Missouri 17</strain>
        <tissue evidence="10">Seedling</tissue>
    </source>
</reference>
<evidence type="ECO:0000256" key="3">
    <source>
        <dbReference type="ARBA" id="ARBA00017467"/>
    </source>
</evidence>
<dbReference type="PANTHER" id="PTHR12154">
    <property type="entry name" value="GLYCOSYL TRANSFERASE-RELATED"/>
    <property type="match status" value="1"/>
</dbReference>
<comment type="caution">
    <text evidence="10">The sequence shown here is derived from an EMBL/GenBank/DDBJ whole genome shotgun (WGS) entry which is preliminary data.</text>
</comment>
<keyword evidence="4 9" id="KW-0812">Transmembrane</keyword>
<name>A0A3L6GB03_MAIZE</name>
<comment type="subcellular location">
    <subcellularLocation>
        <location evidence="1">Endoplasmic reticulum membrane</location>
        <topology evidence="1">Single-pass membrane protein</topology>
    </subcellularLocation>
</comment>
<evidence type="ECO:0000256" key="9">
    <source>
        <dbReference type="SAM" id="Phobius"/>
    </source>
</evidence>
<evidence type="ECO:0000256" key="1">
    <source>
        <dbReference type="ARBA" id="ARBA00004389"/>
    </source>
</evidence>
<feature type="transmembrane region" description="Helical" evidence="9">
    <location>
        <begin position="313"/>
        <end position="332"/>
    </location>
</feature>
<proteinExistence type="inferred from homology"/>
<comment type="similarity">
    <text evidence="2">Belongs to the ALG14 family.</text>
</comment>
<dbReference type="Gene3D" id="3.40.50.2000">
    <property type="entry name" value="Glycogen Phosphorylase B"/>
    <property type="match status" value="1"/>
</dbReference>
<evidence type="ECO:0000256" key="7">
    <source>
        <dbReference type="ARBA" id="ARBA00023136"/>
    </source>
</evidence>
<dbReference type="FunFam" id="3.40.50.2000:FF:000182">
    <property type="entry name" value="UDP-N-acetylglucosamine transferase subunit ALG14 isogeny"/>
    <property type="match status" value="1"/>
</dbReference>
<feature type="compositionally biased region" description="Acidic residues" evidence="8">
    <location>
        <begin position="59"/>
        <end position="68"/>
    </location>
</feature>
<evidence type="ECO:0000313" key="10">
    <source>
        <dbReference type="EMBL" id="PWZ45692.1"/>
    </source>
</evidence>
<evidence type="ECO:0000256" key="5">
    <source>
        <dbReference type="ARBA" id="ARBA00022824"/>
    </source>
</evidence>